<dbReference type="RefSeq" id="WP_106522933.1">
    <property type="nucleotide sequence ID" value="NZ_PYGD01000003.1"/>
</dbReference>
<dbReference type="AlphaFoldDB" id="A0A2P8D697"/>
<evidence type="ECO:0000313" key="3">
    <source>
        <dbReference type="Proteomes" id="UP000240572"/>
    </source>
</evidence>
<protein>
    <recommendedName>
        <fullName evidence="4">Tetratricopeptide repeat protein</fullName>
    </recommendedName>
</protein>
<evidence type="ECO:0000313" key="2">
    <source>
        <dbReference type="EMBL" id="PSK92755.1"/>
    </source>
</evidence>
<gene>
    <name evidence="2" type="ORF">B0I18_103337</name>
</gene>
<organism evidence="2 3">
    <name type="scientific">Taibaiella chishuiensis</name>
    <dbReference type="NCBI Taxonomy" id="1434707"/>
    <lineage>
        <taxon>Bacteria</taxon>
        <taxon>Pseudomonadati</taxon>
        <taxon>Bacteroidota</taxon>
        <taxon>Chitinophagia</taxon>
        <taxon>Chitinophagales</taxon>
        <taxon>Chitinophagaceae</taxon>
        <taxon>Taibaiella</taxon>
    </lineage>
</organism>
<dbReference type="EMBL" id="PYGD01000003">
    <property type="protein sequence ID" value="PSK92755.1"/>
    <property type="molecule type" value="Genomic_DNA"/>
</dbReference>
<dbReference type="OrthoDB" id="639967at2"/>
<feature type="signal peptide" evidence="1">
    <location>
        <begin position="1"/>
        <end position="24"/>
    </location>
</feature>
<keyword evidence="1" id="KW-0732">Signal</keyword>
<sequence>MNLRYSIFTICFSLLCCCAIPLPACGPSIYADEGRMQLFRNGLDGLKGLEPFYYSERFLNSYSADPGGEDYKRNCAEWRQFTGNKASIDDIYAIQYDTDPKAFLDACAKGDRKFFGNNTLMLWLLRKENKAALDYMILAKRAESTQFRDADPWVDSAKGSQEMPGELAGEALNRCRQVKQQFLKERYAFQALKMAYYAGPTLQNRQPVLDLYPALLDKSSSVVLGWAQLFYGMQQSDPLQQTIYLLRSFDHSEEKKVFCYQQIGRKTLDSIMPFIKDPYTLELLHVVKGMKTYGSAFEQIKAVYTLNPHSKYLPLLLTREVNKLEDWIWSPELLGFNGISFEDGTIKRAPYNKPYAQQDSGYAYYAKLNLDQDKKRLSELLGFLEKTTEAPGRNKDFVTLCIAHLHNISGNYEQARQWTNTLEPMQDKHYEIQRLIEATIAFAYTEEVTTPAAKDRIATNLLRMNELNPAFLKSLQKGSDPNRFYSADGEEEYDDDMAELFLLLSNRYKAQGDLLTAGFLYTKAAVMRNTYDGWADTSDANYQFIAYFDREASPATIDSLLAFKHAKRRTVFEGLIAPVRWANEDFYRDLKGTILVRREQYHEALAVFAAMDPNFWETHYEYKSYLPITTITNLGTLSPWDEPQQARYYTLSSKKQIVAEVTRLQDSLNLRLPAETKAKLNYRLGHALYSLSYYGKAWMMMSYGRTSREQWQAKGDFAYYSFYPNSLRYGNNYYGCANAMAAYNKALTLSRNKELKAKCLLSLTLCDNAAKYMRDSRNGLYTPQPYRSAYLQQLERRYAGTMAYEAASTTCPDIARTGY</sequence>
<name>A0A2P8D697_9BACT</name>
<feature type="chain" id="PRO_5015121534" description="Tetratricopeptide repeat protein" evidence="1">
    <location>
        <begin position="25"/>
        <end position="819"/>
    </location>
</feature>
<accession>A0A2P8D697</accession>
<proteinExistence type="predicted"/>
<comment type="caution">
    <text evidence="2">The sequence shown here is derived from an EMBL/GenBank/DDBJ whole genome shotgun (WGS) entry which is preliminary data.</text>
</comment>
<reference evidence="2 3" key="1">
    <citation type="submission" date="2018-03" db="EMBL/GenBank/DDBJ databases">
        <title>Genomic Encyclopedia of Type Strains, Phase III (KMG-III): the genomes of soil and plant-associated and newly described type strains.</title>
        <authorList>
            <person name="Whitman W."/>
        </authorList>
    </citation>
    <scope>NUCLEOTIDE SEQUENCE [LARGE SCALE GENOMIC DNA]</scope>
    <source>
        <strain evidence="2 3">CGMCC 1.12700</strain>
    </source>
</reference>
<evidence type="ECO:0008006" key="4">
    <source>
        <dbReference type="Google" id="ProtNLM"/>
    </source>
</evidence>
<evidence type="ECO:0000256" key="1">
    <source>
        <dbReference type="SAM" id="SignalP"/>
    </source>
</evidence>
<dbReference type="Proteomes" id="UP000240572">
    <property type="component" value="Unassembled WGS sequence"/>
</dbReference>
<keyword evidence="3" id="KW-1185">Reference proteome</keyword>